<proteinExistence type="predicted"/>
<protein>
    <recommendedName>
        <fullName evidence="1">DUF3615 domain-containing protein</fullName>
    </recommendedName>
</protein>
<dbReference type="PANTHER" id="PTHR34710">
    <property type="entry name" value="OS03G0834100 PROTEIN"/>
    <property type="match status" value="1"/>
</dbReference>
<dbReference type="EnsemblPlants" id="LPERR06G04240.1">
    <property type="protein sequence ID" value="LPERR06G04240.1"/>
    <property type="gene ID" value="LPERR06G04240"/>
</dbReference>
<evidence type="ECO:0000259" key="1">
    <source>
        <dbReference type="Pfam" id="PF12274"/>
    </source>
</evidence>
<feature type="domain" description="DUF3615" evidence="1">
    <location>
        <begin position="94"/>
        <end position="201"/>
    </location>
</feature>
<dbReference type="STRING" id="77586.A0A0D9WMD9"/>
<evidence type="ECO:0000313" key="3">
    <source>
        <dbReference type="Proteomes" id="UP000032180"/>
    </source>
</evidence>
<dbReference type="PANTHER" id="PTHR34710:SF10">
    <property type="entry name" value="EXPRESSED PROTEIN"/>
    <property type="match status" value="1"/>
</dbReference>
<dbReference type="Gramene" id="LPERR06G04240.1">
    <property type="protein sequence ID" value="LPERR06G04240.1"/>
    <property type="gene ID" value="LPERR06G04240"/>
</dbReference>
<dbReference type="Proteomes" id="UP000032180">
    <property type="component" value="Chromosome 6"/>
</dbReference>
<dbReference type="InterPro" id="IPR022059">
    <property type="entry name" value="DUF3615"/>
</dbReference>
<reference evidence="2 3" key="1">
    <citation type="submission" date="2012-08" db="EMBL/GenBank/DDBJ databases">
        <title>Oryza genome evolution.</title>
        <authorList>
            <person name="Wing R.A."/>
        </authorList>
    </citation>
    <scope>NUCLEOTIDE SEQUENCE</scope>
</reference>
<reference evidence="3" key="2">
    <citation type="submission" date="2013-12" db="EMBL/GenBank/DDBJ databases">
        <authorList>
            <person name="Yu Y."/>
            <person name="Lee S."/>
            <person name="de Baynast K."/>
            <person name="Wissotski M."/>
            <person name="Liu L."/>
            <person name="Talag J."/>
            <person name="Goicoechea J."/>
            <person name="Angelova A."/>
            <person name="Jetty R."/>
            <person name="Kudrna D."/>
            <person name="Golser W."/>
            <person name="Rivera L."/>
            <person name="Zhang J."/>
            <person name="Wing R."/>
        </authorList>
    </citation>
    <scope>NUCLEOTIDE SEQUENCE</scope>
</reference>
<organism evidence="2 3">
    <name type="scientific">Leersia perrieri</name>
    <dbReference type="NCBI Taxonomy" id="77586"/>
    <lineage>
        <taxon>Eukaryota</taxon>
        <taxon>Viridiplantae</taxon>
        <taxon>Streptophyta</taxon>
        <taxon>Embryophyta</taxon>
        <taxon>Tracheophyta</taxon>
        <taxon>Spermatophyta</taxon>
        <taxon>Magnoliopsida</taxon>
        <taxon>Liliopsida</taxon>
        <taxon>Poales</taxon>
        <taxon>Poaceae</taxon>
        <taxon>BOP clade</taxon>
        <taxon>Oryzoideae</taxon>
        <taxon>Oryzeae</taxon>
        <taxon>Oryzinae</taxon>
        <taxon>Leersia</taxon>
    </lineage>
</organism>
<name>A0A0D9WMD9_9ORYZ</name>
<dbReference type="AlphaFoldDB" id="A0A0D9WMD9"/>
<accession>A0A0D9WMD9</accession>
<evidence type="ECO:0000313" key="2">
    <source>
        <dbReference type="EnsemblPlants" id="LPERR06G04240.1"/>
    </source>
</evidence>
<keyword evidence="3" id="KW-1185">Reference proteome</keyword>
<reference evidence="2" key="3">
    <citation type="submission" date="2015-04" db="UniProtKB">
        <authorList>
            <consortium name="EnsemblPlants"/>
        </authorList>
    </citation>
    <scope>IDENTIFICATION</scope>
</reference>
<dbReference type="HOGENOM" id="CLU_1206326_0_0_1"/>
<dbReference type="Pfam" id="PF12274">
    <property type="entry name" value="DUF3615"/>
    <property type="match status" value="1"/>
</dbReference>
<sequence length="230" mass="25383">MGSVLARARVSVLSLVVNHAFESSSSSSSSPAWSSLVLRLVLPLAKALPFQEQDQISRRLFRHLDRNSDPHLEFIRRPRSAEESNALDASQHVDHVVRHYNSSSSNGSSSDNHQLIDVKPLLASGVVYRGDVWFHVNFLARRRKETSTPPRRFFAELRYAGAGDGETPIVESCTLLGEDDGGGGDHCVFCSLRCGDMMIHPAGDSFSCGKKGQEEELALLGIYKTCNFHE</sequence>